<comment type="caution">
    <text evidence="2">The sequence shown here is derived from an EMBL/GenBank/DDBJ whole genome shotgun (WGS) entry which is preliminary data.</text>
</comment>
<evidence type="ECO:0000313" key="2">
    <source>
        <dbReference type="EMBL" id="TSH97876.1"/>
    </source>
</evidence>
<dbReference type="AlphaFoldDB" id="A0A556AYA5"/>
<dbReference type="Proteomes" id="UP000318405">
    <property type="component" value="Unassembled WGS sequence"/>
</dbReference>
<gene>
    <name evidence="2" type="ORF">FOZ76_03535</name>
</gene>
<proteinExistence type="predicted"/>
<sequence length="82" mass="9070">MNANTSGKPADARKSTQPETDQGAQRPRLPHEHDESADSQSSAPREVMRQAHEDIESGQEDTDLRGSRGKRETTVPSSRENK</sequence>
<reference evidence="2 3" key="1">
    <citation type="submission" date="2019-07" db="EMBL/GenBank/DDBJ databases">
        <title>Qingshengfaniella alkalisoli gen. nov., sp. nov., isolated from saline soil.</title>
        <authorList>
            <person name="Xu L."/>
            <person name="Huang X.-X."/>
            <person name="Sun J.-Q."/>
        </authorList>
    </citation>
    <scope>NUCLEOTIDE SEQUENCE [LARGE SCALE GENOMIC DNA]</scope>
    <source>
        <strain evidence="2 3">DSM 27279</strain>
    </source>
</reference>
<dbReference type="OrthoDB" id="8926376at2"/>
<dbReference type="EMBL" id="VLTJ01000007">
    <property type="protein sequence ID" value="TSH97876.1"/>
    <property type="molecule type" value="Genomic_DNA"/>
</dbReference>
<dbReference type="RefSeq" id="WP_143946758.1">
    <property type="nucleotide sequence ID" value="NZ_BAABMB010000004.1"/>
</dbReference>
<name>A0A556AYA5_9BURK</name>
<feature type="compositionally biased region" description="Basic and acidic residues" evidence="1">
    <location>
        <begin position="62"/>
        <end position="82"/>
    </location>
</feature>
<organism evidence="2 3">
    <name type="scientific">Verticiella sediminum</name>
    <dbReference type="NCBI Taxonomy" id="1247510"/>
    <lineage>
        <taxon>Bacteria</taxon>
        <taxon>Pseudomonadati</taxon>
        <taxon>Pseudomonadota</taxon>
        <taxon>Betaproteobacteria</taxon>
        <taxon>Burkholderiales</taxon>
        <taxon>Alcaligenaceae</taxon>
        <taxon>Verticiella</taxon>
    </lineage>
</organism>
<keyword evidence="3" id="KW-1185">Reference proteome</keyword>
<feature type="compositionally biased region" description="Basic and acidic residues" evidence="1">
    <location>
        <begin position="46"/>
        <end position="55"/>
    </location>
</feature>
<evidence type="ECO:0000256" key="1">
    <source>
        <dbReference type="SAM" id="MobiDB-lite"/>
    </source>
</evidence>
<feature type="region of interest" description="Disordered" evidence="1">
    <location>
        <begin position="1"/>
        <end position="82"/>
    </location>
</feature>
<evidence type="ECO:0000313" key="3">
    <source>
        <dbReference type="Proteomes" id="UP000318405"/>
    </source>
</evidence>
<protein>
    <submittedName>
        <fullName evidence="2">Uncharacterized protein</fullName>
    </submittedName>
</protein>
<accession>A0A556AYA5</accession>